<keyword evidence="4" id="KW-0418">Kinase</keyword>
<dbReference type="AlphaFoldDB" id="A0AAE0FBA4"/>
<dbReference type="SUPFAM" id="SSF48371">
    <property type="entry name" value="ARM repeat"/>
    <property type="match status" value="1"/>
</dbReference>
<gene>
    <name evidence="4" type="ORF">CYMTET_34425</name>
</gene>
<feature type="repeat" description="HEAT" evidence="2">
    <location>
        <begin position="265"/>
        <end position="304"/>
    </location>
</feature>
<dbReference type="GO" id="GO:0019887">
    <property type="term" value="F:protein kinase regulator activity"/>
    <property type="evidence" value="ECO:0007669"/>
    <property type="project" value="TreeGrafter"/>
</dbReference>
<comment type="caution">
    <text evidence="4">The sequence shown here is derived from an EMBL/GenBank/DDBJ whole genome shotgun (WGS) entry which is preliminary data.</text>
</comment>
<dbReference type="GO" id="GO:0016301">
    <property type="term" value="F:kinase activity"/>
    <property type="evidence" value="ECO:0007669"/>
    <property type="project" value="UniProtKB-KW"/>
</dbReference>
<dbReference type="Pfam" id="PF25801">
    <property type="entry name" value="HEAT_GCN1_C_2"/>
    <property type="match status" value="1"/>
</dbReference>
<dbReference type="PANTHER" id="PTHR23346">
    <property type="entry name" value="TRANSLATIONAL ACTIVATOR GCN1-RELATED"/>
    <property type="match status" value="1"/>
</dbReference>
<dbReference type="InterPro" id="IPR021133">
    <property type="entry name" value="HEAT_type_2"/>
</dbReference>
<dbReference type="GO" id="GO:0034198">
    <property type="term" value="P:cellular response to amino acid starvation"/>
    <property type="evidence" value="ECO:0007669"/>
    <property type="project" value="TreeGrafter"/>
</dbReference>
<dbReference type="InterPro" id="IPR011989">
    <property type="entry name" value="ARM-like"/>
</dbReference>
<feature type="repeat" description="HEAT" evidence="2">
    <location>
        <begin position="4"/>
        <end position="41"/>
    </location>
</feature>
<dbReference type="GO" id="GO:0006417">
    <property type="term" value="P:regulation of translation"/>
    <property type="evidence" value="ECO:0007669"/>
    <property type="project" value="TreeGrafter"/>
</dbReference>
<dbReference type="InterPro" id="IPR016024">
    <property type="entry name" value="ARM-type_fold"/>
</dbReference>
<dbReference type="Pfam" id="PF23271">
    <property type="entry name" value="HEAT_GCN1"/>
    <property type="match status" value="1"/>
</dbReference>
<dbReference type="Pfam" id="PF13513">
    <property type="entry name" value="HEAT_EZ"/>
    <property type="match status" value="1"/>
</dbReference>
<evidence type="ECO:0000256" key="1">
    <source>
        <dbReference type="ARBA" id="ARBA00022737"/>
    </source>
</evidence>
<organism evidence="4 5">
    <name type="scientific">Cymbomonas tetramitiformis</name>
    <dbReference type="NCBI Taxonomy" id="36881"/>
    <lineage>
        <taxon>Eukaryota</taxon>
        <taxon>Viridiplantae</taxon>
        <taxon>Chlorophyta</taxon>
        <taxon>Pyramimonadophyceae</taxon>
        <taxon>Pyramimonadales</taxon>
        <taxon>Pyramimonadaceae</taxon>
        <taxon>Cymbomonas</taxon>
    </lineage>
</organism>
<dbReference type="EMBL" id="LGRX02021653">
    <property type="protein sequence ID" value="KAK3256440.1"/>
    <property type="molecule type" value="Genomic_DNA"/>
</dbReference>
<keyword evidence="4" id="KW-0808">Transferase</keyword>
<dbReference type="GO" id="GO:0005829">
    <property type="term" value="C:cytosol"/>
    <property type="evidence" value="ECO:0007669"/>
    <property type="project" value="TreeGrafter"/>
</dbReference>
<dbReference type="Gene3D" id="1.25.10.10">
    <property type="entry name" value="Leucine-rich Repeat Variant"/>
    <property type="match status" value="2"/>
</dbReference>
<keyword evidence="1" id="KW-0677">Repeat</keyword>
<keyword evidence="5" id="KW-1185">Reference proteome</keyword>
<dbReference type="PANTHER" id="PTHR23346:SF7">
    <property type="entry name" value="STALLED RIBOSOME SENSOR GCN1"/>
    <property type="match status" value="1"/>
</dbReference>
<dbReference type="InterPro" id="IPR057546">
    <property type="entry name" value="HEAT_GCN1"/>
</dbReference>
<proteinExistence type="predicted"/>
<accession>A0AAE0FBA4</accession>
<evidence type="ECO:0000256" key="2">
    <source>
        <dbReference type="PROSITE-ProRule" id="PRU00103"/>
    </source>
</evidence>
<dbReference type="Proteomes" id="UP001190700">
    <property type="component" value="Unassembled WGS sequence"/>
</dbReference>
<feature type="domain" description="Stalled ribosome sensor GCN1-like HEAT repeats region" evidence="3">
    <location>
        <begin position="70"/>
        <end position="260"/>
    </location>
</feature>
<protein>
    <submittedName>
        <fullName evidence="4">EIF-2-alpha kinase activator GCN1</fullName>
    </submittedName>
</protein>
<evidence type="ECO:0000313" key="4">
    <source>
        <dbReference type="EMBL" id="KAK3256440.1"/>
    </source>
</evidence>
<dbReference type="PROSITE" id="PS50077">
    <property type="entry name" value="HEAT_REPEAT"/>
    <property type="match status" value="2"/>
</dbReference>
<evidence type="ECO:0000313" key="5">
    <source>
        <dbReference type="Proteomes" id="UP001190700"/>
    </source>
</evidence>
<name>A0AAE0FBA4_9CHLO</name>
<reference evidence="4 5" key="1">
    <citation type="journal article" date="2015" name="Genome Biol. Evol.">
        <title>Comparative Genomics of a Bacterivorous Green Alga Reveals Evolutionary Causalities and Consequences of Phago-Mixotrophic Mode of Nutrition.</title>
        <authorList>
            <person name="Burns J.A."/>
            <person name="Paasch A."/>
            <person name="Narechania A."/>
            <person name="Kim E."/>
        </authorList>
    </citation>
    <scope>NUCLEOTIDE SEQUENCE [LARGE SCALE GENOMIC DNA]</scope>
    <source>
        <strain evidence="4 5">PLY_AMNH</strain>
    </source>
</reference>
<evidence type="ECO:0000259" key="3">
    <source>
        <dbReference type="Pfam" id="PF23271"/>
    </source>
</evidence>
<sequence>MTALLPAVKLGLSDASEDVRETAGESFDILFRMAGADVTSDIVPQLLSELETDPYALAGLKEVLSKQPRILPTVLPKLAAAPMTSFRARALAALADVVKGALHAHLGVLLAALLPAMSVEDEEEMLAARSAAEAISLAVEEPGVHLLLGELQRGVADTDASVRAGAVALAGLFCKGTKLDVEEHTPGLLSMCIGLFVDNDERVVKAAWTATGEVTGTILKEDLPNFTKYVRQGINEVKDRAKRKLARGQPVLVPGLCLPKSLSPLLPIYLQGVLVGSSSEVRESAAEGIGELVEVTSEDSVKPFVVQITGPLIRVIGDKFPWQVKAAILQTLAIMIRKGGKSLKPFLPQLQTTFMKCLQDGAPTVRRRAAFALGLLMQLQPRVDPVVNDLLAGIASAEGGVRSAMVHALRGTLENAEGNRSPVMERVGATMGGLLSEEDEDMRVGAARTLGRYASLVEPAEVASVLQMVSKCPAMPDHRLANAMAMASMVNHAAEATCPDSANLDTIVASIKKHFTDDRAYIREAGLKASFLPSLSLSLVTSNDLVHPRTGLPTCRCVGSKLKG</sequence>